<comment type="catalytic activity">
    <reaction evidence="12">
        <text>ATP + H2O + 4 H(+)(in) = ADP + phosphate + 5 H(+)(out)</text>
        <dbReference type="Rhea" id="RHEA:57720"/>
        <dbReference type="ChEBI" id="CHEBI:15377"/>
        <dbReference type="ChEBI" id="CHEBI:15378"/>
        <dbReference type="ChEBI" id="CHEBI:30616"/>
        <dbReference type="ChEBI" id="CHEBI:43474"/>
        <dbReference type="ChEBI" id="CHEBI:456216"/>
        <dbReference type="EC" id="7.1.2.2"/>
    </reaction>
</comment>
<dbReference type="SUPFAM" id="SSF52540">
    <property type="entry name" value="P-loop containing nucleoside triphosphate hydrolases"/>
    <property type="match status" value="1"/>
</dbReference>
<keyword evidence="4 12" id="KW-1003">Cell membrane</keyword>
<evidence type="ECO:0000256" key="2">
    <source>
        <dbReference type="ARBA" id="ARBA00008936"/>
    </source>
</evidence>
<evidence type="ECO:0000256" key="7">
    <source>
        <dbReference type="ARBA" id="ARBA00022967"/>
    </source>
</evidence>
<dbReference type="CDD" id="cd01132">
    <property type="entry name" value="F1-ATPase_alpha_CD"/>
    <property type="match status" value="1"/>
</dbReference>
<feature type="domain" description="ATPase F1/V1/A1 complex alpha/beta subunit nucleotide-binding" evidence="14">
    <location>
        <begin position="153"/>
        <end position="376"/>
    </location>
</feature>
<dbReference type="EMBL" id="JAKLTQ010000019">
    <property type="protein sequence ID" value="MCG2623997.1"/>
    <property type="molecule type" value="Genomic_DNA"/>
</dbReference>
<evidence type="ECO:0000313" key="17">
    <source>
        <dbReference type="EMBL" id="MCG2623997.1"/>
    </source>
</evidence>
<keyword evidence="11 12" id="KW-0066">ATP synthesis</keyword>
<dbReference type="InterPro" id="IPR036121">
    <property type="entry name" value="ATPase_F1/V1/A1_a/bsu_N_sf"/>
</dbReference>
<dbReference type="InterPro" id="IPR000793">
    <property type="entry name" value="ATP_synth_asu_C"/>
</dbReference>
<dbReference type="Proteomes" id="UP001165368">
    <property type="component" value="Unassembled WGS sequence"/>
</dbReference>
<dbReference type="PROSITE" id="PS00152">
    <property type="entry name" value="ATPASE_ALPHA_BETA"/>
    <property type="match status" value="1"/>
</dbReference>
<feature type="domain" description="ATP synthase alpha subunit C-terminal" evidence="15">
    <location>
        <begin position="383"/>
        <end position="507"/>
    </location>
</feature>
<evidence type="ECO:0000259" key="15">
    <source>
        <dbReference type="Pfam" id="PF00306"/>
    </source>
</evidence>
<proteinExistence type="inferred from homology"/>
<organism evidence="17 18">
    <name type="scientific">Arthrobacter hankyongi</name>
    <dbReference type="NCBI Taxonomy" id="2904801"/>
    <lineage>
        <taxon>Bacteria</taxon>
        <taxon>Bacillati</taxon>
        <taxon>Actinomycetota</taxon>
        <taxon>Actinomycetes</taxon>
        <taxon>Micrococcales</taxon>
        <taxon>Micrococcaceae</taxon>
        <taxon>Arthrobacter</taxon>
    </lineage>
</organism>
<evidence type="ECO:0000256" key="6">
    <source>
        <dbReference type="ARBA" id="ARBA00022840"/>
    </source>
</evidence>
<dbReference type="PANTHER" id="PTHR48082">
    <property type="entry name" value="ATP SYNTHASE SUBUNIT ALPHA, MITOCHONDRIAL"/>
    <property type="match status" value="1"/>
</dbReference>
<sequence>MAELTINADDVRNALNEFAASYEPGSAERVEVGRVSTASDGIARVEGLPSAMANELLRFENGILGLAQNLDTREIGVVVLGDFTGIEEGMEVHRTGEILSVPVGDAFLGRVVDPLGEPIDDLGPIESEGRRALELQAPGVTQRKSVHEPLQTGLKAIDAMIPIGRGQRQLIIGDRQTGKTAIAVDTIINQKANWDSGDVNRQVRCVYVAIGQKASTIAAVRQTLEEKGAMEYTTIVASPASDPAGFKYLAPYAGSAIGQHWMYGGKHVLIVFDDLSKQAEAYRAVSLLLRRPPGREAYPGDVFYLHSRLLERCAKLSDDLGAGSMTGLPIIETKANDVSAYIPTNVISITDGQIFLQSDLFNANQRPAVDVGISVSRVGGSAQIKAMKKVSGTLKLELAQYRDMQAFAMFASDLDAASRQQLARGARLTELLKQGQYSPYAVEDQVVSIWAGTNGFLDDVPVEDVQRFEQGFIEHLRHRTAVLTTIGQTKQLEDSTVDELKAQIADFKQGFFGEGDSHLVAPGREEHDPLAEEAVDQEQIVKQKR</sequence>
<dbReference type="NCBIfam" id="NF009884">
    <property type="entry name" value="PRK13343.1"/>
    <property type="match status" value="1"/>
</dbReference>
<dbReference type="InterPro" id="IPR033732">
    <property type="entry name" value="ATP_synth_F1_a_nt-bd_dom"/>
</dbReference>
<dbReference type="InterPro" id="IPR020003">
    <property type="entry name" value="ATPase_a/bsu_AS"/>
</dbReference>
<evidence type="ECO:0000256" key="5">
    <source>
        <dbReference type="ARBA" id="ARBA00022741"/>
    </source>
</evidence>
<keyword evidence="5 12" id="KW-0547">Nucleotide-binding</keyword>
<dbReference type="InterPro" id="IPR005294">
    <property type="entry name" value="ATP_synth_F1_asu"/>
</dbReference>
<keyword evidence="6 12" id="KW-0067">ATP-binding</keyword>
<keyword evidence="3 12" id="KW-0813">Transport</keyword>
<dbReference type="InterPro" id="IPR038376">
    <property type="entry name" value="ATP_synth_asu_C_sf"/>
</dbReference>
<dbReference type="NCBIfam" id="TIGR00962">
    <property type="entry name" value="atpA"/>
    <property type="match status" value="1"/>
</dbReference>
<dbReference type="CDD" id="cd18116">
    <property type="entry name" value="ATP-synt_F1_alpha_N"/>
    <property type="match status" value="1"/>
</dbReference>
<dbReference type="InterPro" id="IPR023366">
    <property type="entry name" value="ATP_synth_asu-like_sf"/>
</dbReference>
<keyword evidence="7 12" id="KW-1278">Translocase</keyword>
<reference evidence="17" key="1">
    <citation type="submission" date="2022-01" db="EMBL/GenBank/DDBJ databases">
        <authorList>
            <person name="Jo J.-H."/>
            <person name="Im W.-T."/>
        </authorList>
    </citation>
    <scope>NUCLEOTIDE SEQUENCE</scope>
    <source>
        <strain evidence="17">I2-34</strain>
    </source>
</reference>
<dbReference type="PANTHER" id="PTHR48082:SF2">
    <property type="entry name" value="ATP SYNTHASE SUBUNIT ALPHA, MITOCHONDRIAL"/>
    <property type="match status" value="1"/>
</dbReference>
<dbReference type="EC" id="7.1.2.2" evidence="12"/>
<evidence type="ECO:0000313" key="18">
    <source>
        <dbReference type="Proteomes" id="UP001165368"/>
    </source>
</evidence>
<keyword evidence="10 12" id="KW-0139">CF(1)</keyword>
<protein>
    <recommendedName>
        <fullName evidence="12">ATP synthase subunit alpha</fullName>
        <ecNumber evidence="12">7.1.2.2</ecNumber>
    </recommendedName>
    <alternativeName>
        <fullName evidence="12">ATP synthase F1 sector subunit alpha</fullName>
    </alternativeName>
    <alternativeName>
        <fullName evidence="12">F-ATPase subunit alpha</fullName>
    </alternativeName>
</protein>
<gene>
    <name evidence="12 17" type="primary">atpA</name>
    <name evidence="17" type="ORF">LVY72_19065</name>
</gene>
<feature type="binding site" evidence="12">
    <location>
        <begin position="173"/>
        <end position="180"/>
    </location>
    <ligand>
        <name>ATP</name>
        <dbReference type="ChEBI" id="CHEBI:30616"/>
    </ligand>
</feature>
<keyword evidence="18" id="KW-1185">Reference proteome</keyword>
<dbReference type="InterPro" id="IPR000194">
    <property type="entry name" value="ATPase_F1/V1/A1_a/bsu_nucl-bd"/>
</dbReference>
<evidence type="ECO:0000256" key="1">
    <source>
        <dbReference type="ARBA" id="ARBA00004370"/>
    </source>
</evidence>
<dbReference type="InterPro" id="IPR027417">
    <property type="entry name" value="P-loop_NTPase"/>
</dbReference>
<evidence type="ECO:0000256" key="3">
    <source>
        <dbReference type="ARBA" id="ARBA00022448"/>
    </source>
</evidence>
<feature type="domain" description="ATPase F1/V1/A1 complex alpha/beta subunit N-terminal" evidence="16">
    <location>
        <begin position="31"/>
        <end position="96"/>
    </location>
</feature>
<dbReference type="Pfam" id="PF00306">
    <property type="entry name" value="ATP-synt_ab_C"/>
    <property type="match status" value="1"/>
</dbReference>
<dbReference type="Gene3D" id="2.40.30.20">
    <property type="match status" value="1"/>
</dbReference>
<dbReference type="RefSeq" id="WP_237824973.1">
    <property type="nucleotide sequence ID" value="NZ_JAKLTQ010000019.1"/>
</dbReference>
<dbReference type="SUPFAM" id="SSF47917">
    <property type="entry name" value="C-terminal domain of alpha and beta subunits of F1 ATP synthase"/>
    <property type="match status" value="1"/>
</dbReference>
<evidence type="ECO:0000256" key="10">
    <source>
        <dbReference type="ARBA" id="ARBA00023196"/>
    </source>
</evidence>
<evidence type="ECO:0000256" key="8">
    <source>
        <dbReference type="ARBA" id="ARBA00023065"/>
    </source>
</evidence>
<keyword evidence="8 12" id="KW-0406">Ion transport</keyword>
<keyword evidence="12" id="KW-0375">Hydrogen ion transport</keyword>
<evidence type="ECO:0000256" key="4">
    <source>
        <dbReference type="ARBA" id="ARBA00022475"/>
    </source>
</evidence>
<dbReference type="Pfam" id="PF00006">
    <property type="entry name" value="ATP-synt_ab"/>
    <property type="match status" value="1"/>
</dbReference>
<dbReference type="Gene3D" id="3.40.50.300">
    <property type="entry name" value="P-loop containing nucleotide triphosphate hydrolases"/>
    <property type="match status" value="1"/>
</dbReference>
<dbReference type="SUPFAM" id="SSF50615">
    <property type="entry name" value="N-terminal domain of alpha and beta subunits of F1 ATP synthase"/>
    <property type="match status" value="1"/>
</dbReference>
<feature type="site" description="Required for activity" evidence="12">
    <location>
        <position position="374"/>
    </location>
</feature>
<comment type="subcellular location">
    <subcellularLocation>
        <location evidence="12">Cell membrane</location>
        <topology evidence="12">Peripheral membrane protein</topology>
    </subcellularLocation>
    <subcellularLocation>
        <location evidence="1">Membrane</location>
    </subcellularLocation>
</comment>
<dbReference type="Pfam" id="PF02874">
    <property type="entry name" value="ATP-synt_ab_N"/>
    <property type="match status" value="1"/>
</dbReference>
<dbReference type="InterPro" id="IPR004100">
    <property type="entry name" value="ATPase_F1/V1/A1_a/bsu_N"/>
</dbReference>
<dbReference type="HAMAP" id="MF_01346">
    <property type="entry name" value="ATP_synth_alpha_bact"/>
    <property type="match status" value="1"/>
</dbReference>
<feature type="region of interest" description="Disordered" evidence="13">
    <location>
        <begin position="518"/>
        <end position="545"/>
    </location>
</feature>
<evidence type="ECO:0000259" key="16">
    <source>
        <dbReference type="Pfam" id="PF02874"/>
    </source>
</evidence>
<dbReference type="CDD" id="cd18113">
    <property type="entry name" value="ATP-synt_F1_alpha_C"/>
    <property type="match status" value="1"/>
</dbReference>
<name>A0ABS9LBD8_9MICC</name>
<evidence type="ECO:0000256" key="9">
    <source>
        <dbReference type="ARBA" id="ARBA00023136"/>
    </source>
</evidence>
<evidence type="ECO:0000256" key="13">
    <source>
        <dbReference type="SAM" id="MobiDB-lite"/>
    </source>
</evidence>
<dbReference type="Gene3D" id="1.20.150.20">
    <property type="entry name" value="ATP synthase alpha/beta chain, C-terminal domain"/>
    <property type="match status" value="1"/>
</dbReference>
<evidence type="ECO:0000256" key="11">
    <source>
        <dbReference type="ARBA" id="ARBA00023310"/>
    </source>
</evidence>
<comment type="caution">
    <text evidence="17">The sequence shown here is derived from an EMBL/GenBank/DDBJ whole genome shotgun (WGS) entry which is preliminary data.</text>
</comment>
<comment type="similarity">
    <text evidence="2 12">Belongs to the ATPase alpha/beta chains family.</text>
</comment>
<comment type="function">
    <text evidence="12">Produces ATP from ADP in the presence of a proton gradient across the membrane. The alpha chain is a regulatory subunit.</text>
</comment>
<evidence type="ECO:0000256" key="12">
    <source>
        <dbReference type="HAMAP-Rule" id="MF_01346"/>
    </source>
</evidence>
<accession>A0ABS9LBD8</accession>
<keyword evidence="9 12" id="KW-0472">Membrane</keyword>
<evidence type="ECO:0000259" key="14">
    <source>
        <dbReference type="Pfam" id="PF00006"/>
    </source>
</evidence>